<organism evidence="2 3">
    <name type="scientific">Salix purpurea</name>
    <name type="common">Purple osier willow</name>
    <dbReference type="NCBI Taxonomy" id="77065"/>
    <lineage>
        <taxon>Eukaryota</taxon>
        <taxon>Viridiplantae</taxon>
        <taxon>Streptophyta</taxon>
        <taxon>Embryophyta</taxon>
        <taxon>Tracheophyta</taxon>
        <taxon>Spermatophyta</taxon>
        <taxon>Magnoliopsida</taxon>
        <taxon>eudicotyledons</taxon>
        <taxon>Gunneridae</taxon>
        <taxon>Pentapetalae</taxon>
        <taxon>rosids</taxon>
        <taxon>fabids</taxon>
        <taxon>Malpighiales</taxon>
        <taxon>Salicaceae</taxon>
        <taxon>Saliceae</taxon>
        <taxon>Salix</taxon>
    </lineage>
</organism>
<name>A0A9Q0TGD6_SALPP</name>
<accession>A0A9Q0TGD6</accession>
<evidence type="ECO:0000313" key="3">
    <source>
        <dbReference type="Proteomes" id="UP001151532"/>
    </source>
</evidence>
<feature type="region of interest" description="Disordered" evidence="1">
    <location>
        <begin position="1"/>
        <end position="24"/>
    </location>
</feature>
<keyword evidence="3" id="KW-1185">Reference proteome</keyword>
<dbReference type="Proteomes" id="UP001151532">
    <property type="component" value="Chromosome 1"/>
</dbReference>
<reference evidence="2" key="1">
    <citation type="submission" date="2022-11" db="EMBL/GenBank/DDBJ databases">
        <authorList>
            <person name="Hyden B.L."/>
            <person name="Feng K."/>
            <person name="Yates T."/>
            <person name="Jawdy S."/>
            <person name="Smart L.B."/>
            <person name="Muchero W."/>
        </authorList>
    </citation>
    <scope>NUCLEOTIDE SEQUENCE</scope>
    <source>
        <tissue evidence="2">Shoot tip</tissue>
    </source>
</reference>
<proteinExistence type="predicted"/>
<evidence type="ECO:0000313" key="2">
    <source>
        <dbReference type="EMBL" id="KAJ6711181.1"/>
    </source>
</evidence>
<dbReference type="EMBL" id="JAPFFK010000015">
    <property type="protein sequence ID" value="KAJ6711181.1"/>
    <property type="molecule type" value="Genomic_DNA"/>
</dbReference>
<evidence type="ECO:0000256" key="1">
    <source>
        <dbReference type="SAM" id="MobiDB-lite"/>
    </source>
</evidence>
<sequence length="52" mass="5725">MLSFKRIAGSSSSSQAPFSVSSTPHLWRHPPLWPPVSDRAWPPICWIPNGGP</sequence>
<feature type="compositionally biased region" description="Low complexity" evidence="1">
    <location>
        <begin position="10"/>
        <end position="24"/>
    </location>
</feature>
<gene>
    <name evidence="2" type="ORF">OIU79_007597</name>
</gene>
<comment type="caution">
    <text evidence="2">The sequence shown here is derived from an EMBL/GenBank/DDBJ whole genome shotgun (WGS) entry which is preliminary data.</text>
</comment>
<dbReference type="AlphaFoldDB" id="A0A9Q0TGD6"/>
<reference evidence="2" key="2">
    <citation type="journal article" date="2023" name="Int. J. Mol. Sci.">
        <title>De Novo Assembly and Annotation of 11 Diverse Shrub Willow (Salix) Genomes Reveals Novel Gene Organization in Sex-Linked Regions.</title>
        <authorList>
            <person name="Hyden B."/>
            <person name="Feng K."/>
            <person name="Yates T.B."/>
            <person name="Jawdy S."/>
            <person name="Cereghino C."/>
            <person name="Smart L.B."/>
            <person name="Muchero W."/>
        </authorList>
    </citation>
    <scope>NUCLEOTIDE SEQUENCE</scope>
    <source>
        <tissue evidence="2">Shoot tip</tissue>
    </source>
</reference>
<protein>
    <submittedName>
        <fullName evidence="2">Uncharacterized protein</fullName>
    </submittedName>
</protein>